<proteinExistence type="predicted"/>
<dbReference type="GO" id="GO:0005525">
    <property type="term" value="F:GTP binding"/>
    <property type="evidence" value="ECO:0007669"/>
    <property type="project" value="InterPro"/>
</dbReference>
<evidence type="ECO:0000313" key="5">
    <source>
        <dbReference type="Proteomes" id="UP000196694"/>
    </source>
</evidence>
<dbReference type="InterPro" id="IPR052539">
    <property type="entry name" value="MGD_biosynthesis_adapter"/>
</dbReference>
<evidence type="ECO:0000259" key="1">
    <source>
        <dbReference type="Pfam" id="PF03205"/>
    </source>
</evidence>
<accession>A0A0P0N4A1</accession>
<gene>
    <name evidence="3" type="ORF">Pdsh_06420</name>
    <name evidence="2" type="ORF">Pyrde_1388</name>
</gene>
<organism evidence="2 4">
    <name type="scientific">Pyrodictium delaneyi</name>
    <dbReference type="NCBI Taxonomy" id="1273541"/>
    <lineage>
        <taxon>Archaea</taxon>
        <taxon>Thermoproteota</taxon>
        <taxon>Thermoprotei</taxon>
        <taxon>Desulfurococcales</taxon>
        <taxon>Pyrodictiaceae</taxon>
        <taxon>Pyrodictium</taxon>
    </lineage>
</organism>
<dbReference type="GO" id="GO:0006777">
    <property type="term" value="P:Mo-molybdopterin cofactor biosynthetic process"/>
    <property type="evidence" value="ECO:0007669"/>
    <property type="project" value="InterPro"/>
</dbReference>
<dbReference type="STRING" id="1273541.Pyrde_1388"/>
<reference evidence="2 4" key="1">
    <citation type="submission" date="2015-10" db="EMBL/GenBank/DDBJ databases">
        <title>Complete genome sequence of hyperthermophilic archaeon Pyrodictium delaneyi Su06.</title>
        <authorList>
            <person name="Jung J.-H."/>
            <person name="Lin J."/>
            <person name="Holden J.F."/>
            <person name="Park C.-S."/>
        </authorList>
    </citation>
    <scope>NUCLEOTIDE SEQUENCE [LARGE SCALE GENOMIC DNA]</scope>
    <source>
        <strain evidence="2 4">Su06</strain>
    </source>
</reference>
<dbReference type="RefSeq" id="WP_055409407.1">
    <property type="nucleotide sequence ID" value="NZ_CP013011.1"/>
</dbReference>
<evidence type="ECO:0000313" key="4">
    <source>
        <dbReference type="Proteomes" id="UP000058613"/>
    </source>
</evidence>
<dbReference type="EMBL" id="CP013011">
    <property type="protein sequence ID" value="ALL01434.1"/>
    <property type="molecule type" value="Genomic_DNA"/>
</dbReference>
<dbReference type="Proteomes" id="UP000058613">
    <property type="component" value="Chromosome"/>
</dbReference>
<dbReference type="KEGG" id="pdl:Pyrde_1388"/>
<sequence>MQLVLVTGSGSNVGKTTFGTMLVKELAQRGLHVAVVKHVHHGVDYRVKDTGRYLGAGAVRVAAIGPEDYMIVERRRISLWEALGLLGDVDIVVVEGFREQIGEVIGRGGCVVYIAREPGERPQAGSERLVATLARGLEEALARVLGLLEQGLCRLREM</sequence>
<dbReference type="AlphaFoldDB" id="A0A0P0N4A1"/>
<dbReference type="EMBL" id="NCQP01000003">
    <property type="protein sequence ID" value="OWJ54650.1"/>
    <property type="molecule type" value="Genomic_DNA"/>
</dbReference>
<name>A0A0P0N4A1_9CREN</name>
<dbReference type="Gene3D" id="3.40.50.300">
    <property type="entry name" value="P-loop containing nucleotide triphosphate hydrolases"/>
    <property type="match status" value="1"/>
</dbReference>
<protein>
    <submittedName>
        <fullName evidence="2">Molybdopterin-guanine dinucleotide biosynthesis protein</fullName>
    </submittedName>
</protein>
<evidence type="ECO:0000313" key="2">
    <source>
        <dbReference type="EMBL" id="ALL01434.1"/>
    </source>
</evidence>
<dbReference type="PANTHER" id="PTHR40072:SF1">
    <property type="entry name" value="MOLYBDOPTERIN-GUANINE DINUCLEOTIDE BIOSYNTHESIS ADAPTER PROTEIN"/>
    <property type="match status" value="1"/>
</dbReference>
<dbReference type="Pfam" id="PF03205">
    <property type="entry name" value="MobB"/>
    <property type="match status" value="1"/>
</dbReference>
<reference evidence="3 5" key="2">
    <citation type="submission" date="2017-05" db="EMBL/GenBank/DDBJ databases">
        <title>The draft genome of the hyperthermophilic archaeon 'Pyrodictium delaneyi strain Hulk', an iron and nitrate reducer, reveals the capacity for sulfate reduction.</title>
        <authorList>
            <person name="Demey L.M."/>
            <person name="Miller C."/>
            <person name="Manzella M."/>
            <person name="Reguera G."/>
            <person name="Kashefi K."/>
        </authorList>
    </citation>
    <scope>NUCLEOTIDE SEQUENCE [LARGE SCALE GENOMIC DNA]</scope>
    <source>
        <strain evidence="3 5">Hulk</strain>
    </source>
</reference>
<dbReference type="Proteomes" id="UP000196694">
    <property type="component" value="Unassembled WGS sequence"/>
</dbReference>
<feature type="domain" description="Molybdopterin-guanine dinucleotide biosynthesis protein B (MobB)" evidence="1">
    <location>
        <begin position="10"/>
        <end position="100"/>
    </location>
</feature>
<keyword evidence="5" id="KW-1185">Reference proteome</keyword>
<dbReference type="InterPro" id="IPR027417">
    <property type="entry name" value="P-loop_NTPase"/>
</dbReference>
<dbReference type="InterPro" id="IPR004435">
    <property type="entry name" value="MobB_dom"/>
</dbReference>
<dbReference type="OrthoDB" id="15539at2157"/>
<evidence type="ECO:0000313" key="3">
    <source>
        <dbReference type="EMBL" id="OWJ54650.1"/>
    </source>
</evidence>
<dbReference type="GeneID" id="26099729"/>
<dbReference type="SUPFAM" id="SSF52540">
    <property type="entry name" value="P-loop containing nucleoside triphosphate hydrolases"/>
    <property type="match status" value="1"/>
</dbReference>
<dbReference type="PANTHER" id="PTHR40072">
    <property type="entry name" value="MOLYBDOPTERIN-GUANINE DINUCLEOTIDE BIOSYNTHESIS ADAPTER PROTEIN-RELATED"/>
    <property type="match status" value="1"/>
</dbReference>